<dbReference type="PANTHER" id="PTHR31468">
    <property type="entry name" value="1,3-BETA-GLUCANOSYLTRANSFERASE GAS1"/>
    <property type="match status" value="1"/>
</dbReference>
<evidence type="ECO:0000256" key="2">
    <source>
        <dbReference type="ARBA" id="ARBA00007528"/>
    </source>
</evidence>
<evidence type="ECO:0000313" key="12">
    <source>
        <dbReference type="Proteomes" id="UP000800035"/>
    </source>
</evidence>
<sequence>MKTFALVTALGAVIVPVLAAAKGKLQPIEVRGNAFWKGNERFYVRGVAYQPGGASDAKDPLLDIEGLKRDIANFKDLGINTIRIYTIDNSKNHDEGMKMLDDAGIYLALDANTPKYSLNRETKATVHASYNDVYLQSVFATIDAFADYNNLFALFSGNEVINEKNNSHAAPYIKAVTRDMKQYISNRAARAIPVGYSAADVAEIIEQQALYFDCGTDDERADFFAFNDYSWCDFENKLQTFEGAGWDKKMETYKNFPKPIFLSEHGCIKPNRQWGEVAAIFSNKMSSVYSGGLAYEYTVEKNGFGIVELKDGKISPNGDFNKLKEAYSKVTNPTGNGGAKTNGAASKCPPKDSNWDVTATLLPAIPKNAVKFMTSGAGTAPGLAGAGSHFAGKASESTASAGSGQATRTPNGVAAPANSGGAAGSGAAAGVEVPLRFVGMIGASILLGAALIF</sequence>
<dbReference type="OrthoDB" id="421038at2759"/>
<evidence type="ECO:0000256" key="8">
    <source>
        <dbReference type="ARBA" id="ARBA00023288"/>
    </source>
</evidence>
<dbReference type="InterPro" id="IPR004886">
    <property type="entry name" value="Glucanosyltransferase"/>
</dbReference>
<dbReference type="Pfam" id="PF03198">
    <property type="entry name" value="Glyco_hydro_72"/>
    <property type="match status" value="1"/>
</dbReference>
<evidence type="ECO:0000256" key="1">
    <source>
        <dbReference type="ARBA" id="ARBA00004609"/>
    </source>
</evidence>
<keyword evidence="4 9" id="KW-0808">Transferase</keyword>
<evidence type="ECO:0000256" key="7">
    <source>
        <dbReference type="ARBA" id="ARBA00023180"/>
    </source>
</evidence>
<dbReference type="GO" id="GO:0005886">
    <property type="term" value="C:plasma membrane"/>
    <property type="evidence" value="ECO:0007669"/>
    <property type="project" value="UniProtKB-SubCell"/>
</dbReference>
<keyword evidence="5 9" id="KW-0732">Signal</keyword>
<dbReference type="GO" id="GO:0098552">
    <property type="term" value="C:side of membrane"/>
    <property type="evidence" value="ECO:0007669"/>
    <property type="project" value="UniProtKB-KW"/>
</dbReference>
<comment type="subcellular location">
    <subcellularLocation>
        <location evidence="1 9">Cell membrane</location>
        <topology evidence="1 9">Lipid-anchor</topology>
        <topology evidence="1 9">GPI-anchor</topology>
    </subcellularLocation>
</comment>
<dbReference type="Proteomes" id="UP000800035">
    <property type="component" value="Unassembled WGS sequence"/>
</dbReference>
<evidence type="ECO:0000256" key="6">
    <source>
        <dbReference type="ARBA" id="ARBA00023136"/>
    </source>
</evidence>
<proteinExistence type="inferred from homology"/>
<evidence type="ECO:0000256" key="3">
    <source>
        <dbReference type="ARBA" id="ARBA00022622"/>
    </source>
</evidence>
<keyword evidence="6 9" id="KW-0472">Membrane</keyword>
<keyword evidence="3 9" id="KW-0336">GPI-anchor</keyword>
<evidence type="ECO:0000256" key="9">
    <source>
        <dbReference type="RuleBase" id="RU361209"/>
    </source>
</evidence>
<evidence type="ECO:0000256" key="10">
    <source>
        <dbReference type="SAM" id="MobiDB-lite"/>
    </source>
</evidence>
<accession>A0A6A5TFN1</accession>
<dbReference type="Gene3D" id="3.20.20.80">
    <property type="entry name" value="Glycosidases"/>
    <property type="match status" value="1"/>
</dbReference>
<reference evidence="11" key="1">
    <citation type="journal article" date="2020" name="Stud. Mycol.">
        <title>101 Dothideomycetes genomes: a test case for predicting lifestyles and emergence of pathogens.</title>
        <authorList>
            <person name="Haridas S."/>
            <person name="Albert R."/>
            <person name="Binder M."/>
            <person name="Bloem J."/>
            <person name="Labutti K."/>
            <person name="Salamov A."/>
            <person name="Andreopoulos B."/>
            <person name="Baker S."/>
            <person name="Barry K."/>
            <person name="Bills G."/>
            <person name="Bluhm B."/>
            <person name="Cannon C."/>
            <person name="Castanera R."/>
            <person name="Culley D."/>
            <person name="Daum C."/>
            <person name="Ezra D."/>
            <person name="Gonzalez J."/>
            <person name="Henrissat B."/>
            <person name="Kuo A."/>
            <person name="Liang C."/>
            <person name="Lipzen A."/>
            <person name="Lutzoni F."/>
            <person name="Magnuson J."/>
            <person name="Mondo S."/>
            <person name="Nolan M."/>
            <person name="Ohm R."/>
            <person name="Pangilinan J."/>
            <person name="Park H.-J."/>
            <person name="Ramirez L."/>
            <person name="Alfaro M."/>
            <person name="Sun H."/>
            <person name="Tritt A."/>
            <person name="Yoshinaga Y."/>
            <person name="Zwiers L.-H."/>
            <person name="Turgeon B."/>
            <person name="Goodwin S."/>
            <person name="Spatafora J."/>
            <person name="Crous P."/>
            <person name="Grigoriev I."/>
        </authorList>
    </citation>
    <scope>NUCLEOTIDE SEQUENCE</scope>
    <source>
        <strain evidence="11">CBS 675.92</strain>
    </source>
</reference>
<feature type="compositionally biased region" description="Polar residues" evidence="10">
    <location>
        <begin position="395"/>
        <end position="409"/>
    </location>
</feature>
<feature type="chain" id="PRO_5025716320" description="1,3-beta-glucanosyltransferase" evidence="9">
    <location>
        <begin position="20"/>
        <end position="453"/>
    </location>
</feature>
<evidence type="ECO:0000313" key="11">
    <source>
        <dbReference type="EMBL" id="KAF1951623.1"/>
    </source>
</evidence>
<dbReference type="EC" id="2.4.1.-" evidence="9"/>
<feature type="compositionally biased region" description="Low complexity" evidence="10">
    <location>
        <begin position="410"/>
        <end position="421"/>
    </location>
</feature>
<keyword evidence="12" id="KW-1185">Reference proteome</keyword>
<evidence type="ECO:0000256" key="4">
    <source>
        <dbReference type="ARBA" id="ARBA00022679"/>
    </source>
</evidence>
<dbReference type="InterPro" id="IPR017853">
    <property type="entry name" value="GH"/>
</dbReference>
<keyword evidence="7" id="KW-0325">Glycoprotein</keyword>
<evidence type="ECO:0000256" key="5">
    <source>
        <dbReference type="ARBA" id="ARBA00022729"/>
    </source>
</evidence>
<feature type="region of interest" description="Disordered" evidence="10">
    <location>
        <begin position="394"/>
        <end position="421"/>
    </location>
</feature>
<dbReference type="GO" id="GO:0042124">
    <property type="term" value="F:1,3-beta-glucanosyltransferase activity"/>
    <property type="evidence" value="ECO:0007669"/>
    <property type="project" value="TreeGrafter"/>
</dbReference>
<keyword evidence="8 9" id="KW-0449">Lipoprotein</keyword>
<dbReference type="PANTHER" id="PTHR31468:SF5">
    <property type="entry name" value="1,3-BETA-GLUCANOSYLTRANSFERASE GAS5"/>
    <property type="match status" value="1"/>
</dbReference>
<dbReference type="SUPFAM" id="SSF51445">
    <property type="entry name" value="(Trans)glycosidases"/>
    <property type="match status" value="1"/>
</dbReference>
<dbReference type="EMBL" id="ML977016">
    <property type="protein sequence ID" value="KAF1951623.1"/>
    <property type="molecule type" value="Genomic_DNA"/>
</dbReference>
<gene>
    <name evidence="11" type="ORF">CC80DRAFT_519342</name>
</gene>
<comment type="similarity">
    <text evidence="2 9">Belongs to the glycosyl hydrolase 72 family.</text>
</comment>
<organism evidence="11 12">
    <name type="scientific">Byssothecium circinans</name>
    <dbReference type="NCBI Taxonomy" id="147558"/>
    <lineage>
        <taxon>Eukaryota</taxon>
        <taxon>Fungi</taxon>
        <taxon>Dikarya</taxon>
        <taxon>Ascomycota</taxon>
        <taxon>Pezizomycotina</taxon>
        <taxon>Dothideomycetes</taxon>
        <taxon>Pleosporomycetidae</taxon>
        <taxon>Pleosporales</taxon>
        <taxon>Massarineae</taxon>
        <taxon>Massarinaceae</taxon>
        <taxon>Byssothecium</taxon>
    </lineage>
</organism>
<dbReference type="GO" id="GO:0031505">
    <property type="term" value="P:fungal-type cell wall organization"/>
    <property type="evidence" value="ECO:0007669"/>
    <property type="project" value="TreeGrafter"/>
</dbReference>
<dbReference type="AlphaFoldDB" id="A0A6A5TFN1"/>
<protein>
    <recommendedName>
        <fullName evidence="9">1,3-beta-glucanosyltransferase</fullName>
        <ecNumber evidence="9">2.4.1.-</ecNumber>
    </recommendedName>
</protein>
<dbReference type="GO" id="GO:0071970">
    <property type="term" value="P:fungal-type cell wall (1-&gt;3)-beta-D-glucan biosynthetic process"/>
    <property type="evidence" value="ECO:0007669"/>
    <property type="project" value="TreeGrafter"/>
</dbReference>
<comment type="function">
    <text evidence="9">Splits internally a 1,3-beta-glucan molecule and transfers the newly generated reducing end (the donor) to the non-reducing end of another 1,3-beta-glucan molecule (the acceptor) forming a 1,3-beta linkage, resulting in the elongation of 1,3-beta-glucan chains in the cell wall.</text>
</comment>
<feature type="signal peptide" evidence="9">
    <location>
        <begin position="1"/>
        <end position="19"/>
    </location>
</feature>
<name>A0A6A5TFN1_9PLEO</name>